<dbReference type="GO" id="GO:0008270">
    <property type="term" value="F:zinc ion binding"/>
    <property type="evidence" value="ECO:0007669"/>
    <property type="project" value="InterPro"/>
</dbReference>
<keyword evidence="6" id="KW-0479">Metal-binding</keyword>
<dbReference type="GO" id="GO:0008725">
    <property type="term" value="F:DNA-3-methyladenine glycosylase activity"/>
    <property type="evidence" value="ECO:0007669"/>
    <property type="project" value="TreeGrafter"/>
</dbReference>
<dbReference type="GO" id="GO:0003700">
    <property type="term" value="F:DNA-binding transcription factor activity"/>
    <property type="evidence" value="ECO:0007669"/>
    <property type="project" value="InterPro"/>
</dbReference>
<evidence type="ECO:0000256" key="10">
    <source>
        <dbReference type="ARBA" id="ARBA00023125"/>
    </source>
</evidence>
<comment type="catalytic activity">
    <reaction evidence="1">
        <text>Hydrolysis of alkylated DNA, releasing 3-methyladenine, 3-methylguanine, 7-methylguanine and 7-methyladenine.</text>
        <dbReference type="EC" id="3.2.2.21"/>
    </reaction>
</comment>
<evidence type="ECO:0000313" key="16">
    <source>
        <dbReference type="Proteomes" id="UP000294508"/>
    </source>
</evidence>
<protein>
    <recommendedName>
        <fullName evidence="3">DNA-3-methyladenine glycosylase II</fullName>
        <ecNumber evidence="3">3.2.2.21</ecNumber>
    </recommendedName>
</protein>
<dbReference type="Gene3D" id="1.10.10.60">
    <property type="entry name" value="Homeodomain-like"/>
    <property type="match status" value="1"/>
</dbReference>
<keyword evidence="12" id="KW-0804">Transcription</keyword>
<dbReference type="GO" id="GO:0032993">
    <property type="term" value="C:protein-DNA complex"/>
    <property type="evidence" value="ECO:0007669"/>
    <property type="project" value="TreeGrafter"/>
</dbReference>
<dbReference type="InterPro" id="IPR010316">
    <property type="entry name" value="AlkA_N"/>
</dbReference>
<dbReference type="AlphaFoldDB" id="A0A4V2RYF7"/>
<dbReference type="SUPFAM" id="SSF55945">
    <property type="entry name" value="TATA-box binding protein-like"/>
    <property type="match status" value="1"/>
</dbReference>
<dbReference type="GO" id="GO:0006285">
    <property type="term" value="P:base-excision repair, AP site formation"/>
    <property type="evidence" value="ECO:0007669"/>
    <property type="project" value="TreeGrafter"/>
</dbReference>
<dbReference type="InterPro" id="IPR003265">
    <property type="entry name" value="HhH-GPD_domain"/>
</dbReference>
<dbReference type="GO" id="GO:0032259">
    <property type="term" value="P:methylation"/>
    <property type="evidence" value="ECO:0007669"/>
    <property type="project" value="UniProtKB-KW"/>
</dbReference>
<evidence type="ECO:0000256" key="11">
    <source>
        <dbReference type="ARBA" id="ARBA00023159"/>
    </source>
</evidence>
<evidence type="ECO:0000256" key="3">
    <source>
        <dbReference type="ARBA" id="ARBA00012000"/>
    </source>
</evidence>
<evidence type="ECO:0000256" key="1">
    <source>
        <dbReference type="ARBA" id="ARBA00000086"/>
    </source>
</evidence>
<evidence type="ECO:0000256" key="13">
    <source>
        <dbReference type="ARBA" id="ARBA00023204"/>
    </source>
</evidence>
<dbReference type="GO" id="GO:0043916">
    <property type="term" value="F:DNA-7-methylguanine glycosylase activity"/>
    <property type="evidence" value="ECO:0007669"/>
    <property type="project" value="TreeGrafter"/>
</dbReference>
<dbReference type="Pfam" id="PF06029">
    <property type="entry name" value="AlkA_N"/>
    <property type="match status" value="1"/>
</dbReference>
<proteinExistence type="predicted"/>
<dbReference type="GO" id="GO:0043565">
    <property type="term" value="F:sequence-specific DNA binding"/>
    <property type="evidence" value="ECO:0007669"/>
    <property type="project" value="InterPro"/>
</dbReference>
<dbReference type="PROSITE" id="PS01124">
    <property type="entry name" value="HTH_ARAC_FAMILY_2"/>
    <property type="match status" value="1"/>
</dbReference>
<dbReference type="Pfam" id="PF02805">
    <property type="entry name" value="Ada_Zn_binding"/>
    <property type="match status" value="1"/>
</dbReference>
<keyword evidence="4" id="KW-0489">Methyltransferase</keyword>
<dbReference type="RefSeq" id="WP_242002143.1">
    <property type="nucleotide sequence ID" value="NZ_SLWN01000013.1"/>
</dbReference>
<dbReference type="GO" id="GO:0008168">
    <property type="term" value="F:methyltransferase activity"/>
    <property type="evidence" value="ECO:0007669"/>
    <property type="project" value="UniProtKB-KW"/>
</dbReference>
<keyword evidence="5" id="KW-0808">Transferase</keyword>
<evidence type="ECO:0000256" key="4">
    <source>
        <dbReference type="ARBA" id="ARBA00022603"/>
    </source>
</evidence>
<dbReference type="PROSITE" id="PS00041">
    <property type="entry name" value="HTH_ARAC_FAMILY_1"/>
    <property type="match status" value="1"/>
</dbReference>
<keyword evidence="11" id="KW-0010">Activator</keyword>
<dbReference type="GO" id="GO:0006307">
    <property type="term" value="P:DNA alkylation repair"/>
    <property type="evidence" value="ECO:0007669"/>
    <property type="project" value="TreeGrafter"/>
</dbReference>
<dbReference type="InterPro" id="IPR018062">
    <property type="entry name" value="HTH_AraC-typ_CS"/>
</dbReference>
<dbReference type="InterPro" id="IPR009057">
    <property type="entry name" value="Homeodomain-like_sf"/>
</dbReference>
<dbReference type="PANTHER" id="PTHR43003">
    <property type="entry name" value="DNA-3-METHYLADENINE GLYCOSYLASE"/>
    <property type="match status" value="1"/>
</dbReference>
<sequence length="484" mass="52541">MSHIVEDFESCYRLSCSRDPRYDGIFFIAVTSTRLYCRPSCPARIAKRSNVCFYPTAAAAQSAGFRACKRCRPDASPGSPDWNWRADRVGRAMRLIGDGTVDREGVSGLAKRLGFSDRHLRRLLSEEVGASPVALARAQRANTARLLIESTAMSFADAALAAGFHSVRQFNATIKDVFDLTPGEMRHRSDRACSRSPGVVELRLNCREPFDAAALLRFLEVRAVPGLEDVSGGTYRRALTLAHGIGIVELTPEVRSVRCVLLLDDFRDLAAAVARCRRLLDLDADPLAIAGALGRDKVIGGLVRARPGLRVPGCVDGDELALRAVLGQRASLRAARTQTACLVETFGAPLRQPLGTVTRLFPSAAVLAEADPSAFAGLGLRRAPLQTLAAQLTNGEVRVDAGSDPIEALTRLLAIRGIGPWTAAYVAMRGFHDPDAFPNGDAGLRRALEVLGCPVDPRSVAKLQQRWRPWRAYAVVQLWTSLDH</sequence>
<keyword evidence="8" id="KW-0862">Zinc</keyword>
<dbReference type="InterPro" id="IPR018060">
    <property type="entry name" value="HTH_AraC"/>
</dbReference>
<gene>
    <name evidence="15" type="ORF">EV652_11356</name>
</gene>
<keyword evidence="7" id="KW-0227">DNA damage</keyword>
<dbReference type="CDD" id="cd00056">
    <property type="entry name" value="ENDO3c"/>
    <property type="match status" value="1"/>
</dbReference>
<dbReference type="GO" id="GO:0005737">
    <property type="term" value="C:cytoplasm"/>
    <property type="evidence" value="ECO:0007669"/>
    <property type="project" value="TreeGrafter"/>
</dbReference>
<comment type="cofactor">
    <cofactor evidence="2">
        <name>Zn(2+)</name>
        <dbReference type="ChEBI" id="CHEBI:29105"/>
    </cofactor>
</comment>
<dbReference type="InterPro" id="IPR051912">
    <property type="entry name" value="Alkylbase_DNA_Glycosylase/TA"/>
</dbReference>
<reference evidence="15 16" key="1">
    <citation type="journal article" date="2015" name="Stand. Genomic Sci.">
        <title>Genomic Encyclopedia of Bacterial and Archaeal Type Strains, Phase III: the genomes of soil and plant-associated and newly described type strains.</title>
        <authorList>
            <person name="Whitman W.B."/>
            <person name="Woyke T."/>
            <person name="Klenk H.P."/>
            <person name="Zhou Y."/>
            <person name="Lilburn T.G."/>
            <person name="Beck B.J."/>
            <person name="De Vos P."/>
            <person name="Vandamme P."/>
            <person name="Eisen J.A."/>
            <person name="Garrity G."/>
            <person name="Hugenholtz P."/>
            <person name="Kyrpides N.C."/>
        </authorList>
    </citation>
    <scope>NUCLEOTIDE SEQUENCE [LARGE SCALE GENOMIC DNA]</scope>
    <source>
        <strain evidence="15 16">VKM Ac-2572</strain>
    </source>
</reference>
<comment type="caution">
    <text evidence="15">The sequence shown here is derived from an EMBL/GenBank/DDBJ whole genome shotgun (WGS) entry which is preliminary data.</text>
</comment>
<dbReference type="PANTHER" id="PTHR43003:SF13">
    <property type="entry name" value="DNA-3-METHYLADENINE GLYCOSYLASE 2"/>
    <property type="match status" value="1"/>
</dbReference>
<evidence type="ECO:0000256" key="6">
    <source>
        <dbReference type="ARBA" id="ARBA00022723"/>
    </source>
</evidence>
<dbReference type="InterPro" id="IPR011257">
    <property type="entry name" value="DNA_glycosylase"/>
</dbReference>
<keyword evidence="16" id="KW-1185">Reference proteome</keyword>
<evidence type="ECO:0000256" key="5">
    <source>
        <dbReference type="ARBA" id="ARBA00022679"/>
    </source>
</evidence>
<organism evidence="15 16">
    <name type="scientific">Kribbella steppae</name>
    <dbReference type="NCBI Taxonomy" id="2512223"/>
    <lineage>
        <taxon>Bacteria</taxon>
        <taxon>Bacillati</taxon>
        <taxon>Actinomycetota</taxon>
        <taxon>Actinomycetes</taxon>
        <taxon>Propionibacteriales</taxon>
        <taxon>Kribbellaceae</taxon>
        <taxon>Kribbella</taxon>
    </lineage>
</organism>
<keyword evidence="13" id="KW-0234">DNA repair</keyword>
<dbReference type="SUPFAM" id="SSF46689">
    <property type="entry name" value="Homeodomain-like"/>
    <property type="match status" value="1"/>
</dbReference>
<dbReference type="SMART" id="SM00478">
    <property type="entry name" value="ENDO3c"/>
    <property type="match status" value="1"/>
</dbReference>
<dbReference type="GO" id="GO:0032131">
    <property type="term" value="F:alkylated DNA binding"/>
    <property type="evidence" value="ECO:0007669"/>
    <property type="project" value="TreeGrafter"/>
</dbReference>
<evidence type="ECO:0000313" key="15">
    <source>
        <dbReference type="EMBL" id="TCO19657.1"/>
    </source>
</evidence>
<evidence type="ECO:0000256" key="7">
    <source>
        <dbReference type="ARBA" id="ARBA00022763"/>
    </source>
</evidence>
<evidence type="ECO:0000256" key="8">
    <source>
        <dbReference type="ARBA" id="ARBA00022833"/>
    </source>
</evidence>
<evidence type="ECO:0000256" key="12">
    <source>
        <dbReference type="ARBA" id="ARBA00023163"/>
    </source>
</evidence>
<dbReference type="InterPro" id="IPR037046">
    <property type="entry name" value="AlkA_N_sf"/>
</dbReference>
<accession>A0A4V2RYF7</accession>
<evidence type="ECO:0000256" key="9">
    <source>
        <dbReference type="ARBA" id="ARBA00023015"/>
    </source>
</evidence>
<dbReference type="SMART" id="SM00342">
    <property type="entry name" value="HTH_ARAC"/>
    <property type="match status" value="1"/>
</dbReference>
<dbReference type="InterPro" id="IPR004026">
    <property type="entry name" value="Ada_DNA_repair_Zn-bd"/>
</dbReference>
<keyword evidence="10" id="KW-0238">DNA-binding</keyword>
<dbReference type="SUPFAM" id="SSF48150">
    <property type="entry name" value="DNA-glycosylase"/>
    <property type="match status" value="1"/>
</dbReference>
<dbReference type="SUPFAM" id="SSF57884">
    <property type="entry name" value="Ada DNA repair protein, N-terminal domain (N-Ada 10)"/>
    <property type="match status" value="1"/>
</dbReference>
<dbReference type="FunFam" id="3.40.10.10:FF:000001">
    <property type="entry name" value="DNA-3-methyladenine glycosylase 2"/>
    <property type="match status" value="1"/>
</dbReference>
<dbReference type="SMART" id="SM01009">
    <property type="entry name" value="AlkA_N"/>
    <property type="match status" value="1"/>
</dbReference>
<dbReference type="Gene3D" id="3.40.10.10">
    <property type="entry name" value="DNA Methylphosphotriester Repair Domain"/>
    <property type="match status" value="1"/>
</dbReference>
<dbReference type="Gene3D" id="3.30.310.20">
    <property type="entry name" value="DNA-3-methyladenine glycosylase AlkA, N-terminal domain"/>
    <property type="match status" value="1"/>
</dbReference>
<dbReference type="Gene3D" id="1.10.340.30">
    <property type="entry name" value="Hypothetical protein, domain 2"/>
    <property type="match status" value="1"/>
</dbReference>
<dbReference type="Proteomes" id="UP000294508">
    <property type="component" value="Unassembled WGS sequence"/>
</dbReference>
<feature type="domain" description="HTH araC/xylS-type" evidence="14">
    <location>
        <begin position="90"/>
        <end position="188"/>
    </location>
</feature>
<dbReference type="InterPro" id="IPR035451">
    <property type="entry name" value="Ada-like_dom_sf"/>
</dbReference>
<keyword evidence="9" id="KW-0805">Transcription regulation</keyword>
<name>A0A4V2RYF7_9ACTN</name>
<dbReference type="Pfam" id="PF12833">
    <property type="entry name" value="HTH_18"/>
    <property type="match status" value="1"/>
</dbReference>
<evidence type="ECO:0000259" key="14">
    <source>
        <dbReference type="PROSITE" id="PS01124"/>
    </source>
</evidence>
<dbReference type="EC" id="3.2.2.21" evidence="3"/>
<dbReference type="InterPro" id="IPR023170">
    <property type="entry name" value="HhH_base_excis_C"/>
</dbReference>
<evidence type="ECO:0000256" key="2">
    <source>
        <dbReference type="ARBA" id="ARBA00001947"/>
    </source>
</evidence>
<dbReference type="EMBL" id="SLWN01000013">
    <property type="protein sequence ID" value="TCO19657.1"/>
    <property type="molecule type" value="Genomic_DNA"/>
</dbReference>
<dbReference type="Gene3D" id="1.10.1670.10">
    <property type="entry name" value="Helix-hairpin-Helix base-excision DNA repair enzymes (C-terminal)"/>
    <property type="match status" value="1"/>
</dbReference>